<evidence type="ECO:0000256" key="4">
    <source>
        <dbReference type="ARBA" id="ARBA00022692"/>
    </source>
</evidence>
<evidence type="ECO:0000256" key="11">
    <source>
        <dbReference type="RuleBase" id="RU003357"/>
    </source>
</evidence>
<evidence type="ECO:0000256" key="8">
    <source>
        <dbReference type="ARBA" id="ARBA00023136"/>
    </source>
</evidence>
<dbReference type="CDD" id="cd01347">
    <property type="entry name" value="ligand_gated_channel"/>
    <property type="match status" value="1"/>
</dbReference>
<evidence type="ECO:0000313" key="16">
    <source>
        <dbReference type="Proteomes" id="UP001302429"/>
    </source>
</evidence>
<feature type="signal peptide" evidence="12">
    <location>
        <begin position="1"/>
        <end position="26"/>
    </location>
</feature>
<keyword evidence="16" id="KW-1185">Reference proteome</keyword>
<proteinExistence type="inferred from homology"/>
<gene>
    <name evidence="15" type="ORF">RB602_12090</name>
</gene>
<evidence type="ECO:0000256" key="10">
    <source>
        <dbReference type="PROSITE-ProRule" id="PRU01360"/>
    </source>
</evidence>
<evidence type="ECO:0000259" key="14">
    <source>
        <dbReference type="Pfam" id="PF07715"/>
    </source>
</evidence>
<dbReference type="PANTHER" id="PTHR30069">
    <property type="entry name" value="TONB-DEPENDENT OUTER MEMBRANE RECEPTOR"/>
    <property type="match status" value="1"/>
</dbReference>
<evidence type="ECO:0000256" key="6">
    <source>
        <dbReference type="ARBA" id="ARBA00023065"/>
    </source>
</evidence>
<dbReference type="InterPro" id="IPR039426">
    <property type="entry name" value="TonB-dep_rcpt-like"/>
</dbReference>
<keyword evidence="4 10" id="KW-0812">Transmembrane</keyword>
<dbReference type="PANTHER" id="PTHR30069:SF53">
    <property type="entry name" value="COLICIN I RECEPTOR-RELATED"/>
    <property type="match status" value="1"/>
</dbReference>
<dbReference type="Pfam" id="PF07715">
    <property type="entry name" value="Plug"/>
    <property type="match status" value="1"/>
</dbReference>
<evidence type="ECO:0000256" key="7">
    <source>
        <dbReference type="ARBA" id="ARBA00023077"/>
    </source>
</evidence>
<dbReference type="Proteomes" id="UP001302429">
    <property type="component" value="Chromosome"/>
</dbReference>
<evidence type="ECO:0000256" key="3">
    <source>
        <dbReference type="ARBA" id="ARBA00022452"/>
    </source>
</evidence>
<dbReference type="GO" id="GO:0015889">
    <property type="term" value="P:cobalamin transport"/>
    <property type="evidence" value="ECO:0007669"/>
    <property type="project" value="TreeGrafter"/>
</dbReference>
<evidence type="ECO:0000256" key="9">
    <source>
        <dbReference type="ARBA" id="ARBA00023237"/>
    </source>
</evidence>
<dbReference type="GO" id="GO:0009279">
    <property type="term" value="C:cell outer membrane"/>
    <property type="evidence" value="ECO:0007669"/>
    <property type="project" value="UniProtKB-SubCell"/>
</dbReference>
<evidence type="ECO:0000256" key="5">
    <source>
        <dbReference type="ARBA" id="ARBA00022729"/>
    </source>
</evidence>
<comment type="similarity">
    <text evidence="10 11">Belongs to the TonB-dependent receptor family.</text>
</comment>
<keyword evidence="15" id="KW-0675">Receptor</keyword>
<dbReference type="EMBL" id="CP136594">
    <property type="protein sequence ID" value="WOE74581.1"/>
    <property type="molecule type" value="Genomic_DNA"/>
</dbReference>
<accession>A0AA97F602</accession>
<name>A0AA97F602_9SPHN</name>
<dbReference type="InterPro" id="IPR012910">
    <property type="entry name" value="Plug_dom"/>
</dbReference>
<reference evidence="15 16" key="1">
    <citation type="submission" date="2023-10" db="EMBL/GenBank/DDBJ databases">
        <title>Complete genome sequence of a Sphingomonadaceae bacterium.</title>
        <authorList>
            <person name="Yan C."/>
        </authorList>
    </citation>
    <scope>NUCLEOTIDE SEQUENCE [LARGE SCALE GENOMIC DNA]</scope>
    <source>
        <strain evidence="15 16">SCSIO 66989</strain>
    </source>
</reference>
<dbReference type="Gene3D" id="2.40.170.20">
    <property type="entry name" value="TonB-dependent receptor, beta-barrel domain"/>
    <property type="match status" value="1"/>
</dbReference>
<dbReference type="InterPro" id="IPR000531">
    <property type="entry name" value="Beta-barrel_TonB"/>
</dbReference>
<evidence type="ECO:0000259" key="13">
    <source>
        <dbReference type="Pfam" id="PF00593"/>
    </source>
</evidence>
<organism evidence="15 16">
    <name type="scientific">Alterisphingorhabdus coralli</name>
    <dbReference type="NCBI Taxonomy" id="3071408"/>
    <lineage>
        <taxon>Bacteria</taxon>
        <taxon>Pseudomonadati</taxon>
        <taxon>Pseudomonadota</taxon>
        <taxon>Alphaproteobacteria</taxon>
        <taxon>Sphingomonadales</taxon>
        <taxon>Sphingomonadaceae</taxon>
        <taxon>Alterisphingorhabdus (ex Yan et al. 2024)</taxon>
    </lineage>
</organism>
<evidence type="ECO:0000313" key="15">
    <source>
        <dbReference type="EMBL" id="WOE74581.1"/>
    </source>
</evidence>
<feature type="domain" description="TonB-dependent receptor-like beta-barrel" evidence="13">
    <location>
        <begin position="190"/>
        <end position="627"/>
    </location>
</feature>
<dbReference type="RefSeq" id="WP_317080839.1">
    <property type="nucleotide sequence ID" value="NZ_CP136594.1"/>
</dbReference>
<dbReference type="SUPFAM" id="SSF56935">
    <property type="entry name" value="Porins"/>
    <property type="match status" value="1"/>
</dbReference>
<keyword evidence="2 10" id="KW-0813">Transport</keyword>
<protein>
    <submittedName>
        <fullName evidence="15">TonB-dependent receptor</fullName>
    </submittedName>
</protein>
<keyword evidence="3 10" id="KW-1134">Transmembrane beta strand</keyword>
<comment type="subcellular location">
    <subcellularLocation>
        <location evidence="1 10">Cell outer membrane</location>
        <topology evidence="1 10">Multi-pass membrane protein</topology>
    </subcellularLocation>
</comment>
<evidence type="ECO:0000256" key="1">
    <source>
        <dbReference type="ARBA" id="ARBA00004571"/>
    </source>
</evidence>
<keyword evidence="9 10" id="KW-0998">Cell outer membrane</keyword>
<dbReference type="AlphaFoldDB" id="A0AA97F602"/>
<feature type="chain" id="PRO_5041682034" evidence="12">
    <location>
        <begin position="27"/>
        <end position="654"/>
    </location>
</feature>
<dbReference type="PROSITE" id="PS52016">
    <property type="entry name" value="TONB_DEPENDENT_REC_3"/>
    <property type="match status" value="1"/>
</dbReference>
<dbReference type="InterPro" id="IPR036942">
    <property type="entry name" value="Beta-barrel_TonB_sf"/>
</dbReference>
<dbReference type="GO" id="GO:0006811">
    <property type="term" value="P:monoatomic ion transport"/>
    <property type="evidence" value="ECO:0007669"/>
    <property type="project" value="UniProtKB-KW"/>
</dbReference>
<keyword evidence="7 11" id="KW-0798">TonB box</keyword>
<keyword evidence="6" id="KW-0406">Ion transport</keyword>
<dbReference type="Pfam" id="PF00593">
    <property type="entry name" value="TonB_dep_Rec_b-barrel"/>
    <property type="match status" value="1"/>
</dbReference>
<dbReference type="KEGG" id="acoa:RB602_12090"/>
<dbReference type="InterPro" id="IPR037066">
    <property type="entry name" value="Plug_dom_sf"/>
</dbReference>
<feature type="domain" description="TonB-dependent receptor plug" evidence="14">
    <location>
        <begin position="68"/>
        <end position="171"/>
    </location>
</feature>
<sequence>MRIETVKATLLCGAGALCTLVTPALAQDGDADAQVDASDKIYIADFLRDDFVTVLGSALEGLTDELNRGITIIGTDEIDSIQTLDITQILERAPGITTTRNGSLGSFTGIRLRGSTSDQVLMLVDGVRLNDPSAPGTGFDFGNILPQNINKVEVLRGANSIIWGSNAIGGIIAVETGGDGDIGSFTAEGGSFGTYSLTGSLNPDLADGLNVSVSGGYLESDGFSSFDGGTEDDGYNQLFVNGRVAYALTSELSFFAQARYADSELDIDGFQFVPPFAQIDTAEFQETSQVSGSAGIEYSGDRLNLRALYSIADINRDNFNPAFGTDRVFFGEGRNERLELRGEYAVTDTVDVYFGLENEETSFDTGTVGDSGLDSVYGLVRFNNDRVNVSAGVRVDDHEQYGTEVTFGADGSLAIGDDGWRVRAAYQEGFRAPSLFQLLSFFGNPNLNPETSQGYEVGIEYQDRNGSGPVAGSVTLFQRDTDNQIDFFSCFGIDPADNPLCDGRSGIFDNILETRARGVEAELVVRPSRRVTARAVYTYVDTENRSEGSFNFGNQLARQPDHALTLAADWFAEEIANGLRLGADLRLVSDSFDNAGNTRPLDGFSTVRFRAALNVTENIEVFGRLENAFDVDYQTAAGFATPGQSAFGGIRLRL</sequence>
<keyword evidence="8 10" id="KW-0472">Membrane</keyword>
<evidence type="ECO:0000256" key="2">
    <source>
        <dbReference type="ARBA" id="ARBA00022448"/>
    </source>
</evidence>
<dbReference type="Gene3D" id="2.170.130.10">
    <property type="entry name" value="TonB-dependent receptor, plug domain"/>
    <property type="match status" value="1"/>
</dbReference>
<evidence type="ECO:0000256" key="12">
    <source>
        <dbReference type="SAM" id="SignalP"/>
    </source>
</evidence>
<keyword evidence="5 12" id="KW-0732">Signal</keyword>